<evidence type="ECO:0000256" key="11">
    <source>
        <dbReference type="ARBA" id="ARBA00023242"/>
    </source>
</evidence>
<dbReference type="CDD" id="cd00892">
    <property type="entry name" value="PIKKc_ATR"/>
    <property type="match status" value="1"/>
</dbReference>
<dbReference type="SUPFAM" id="SSF48371">
    <property type="entry name" value="ARM repeat"/>
    <property type="match status" value="1"/>
</dbReference>
<dbReference type="GO" id="GO:0005694">
    <property type="term" value="C:chromosome"/>
    <property type="evidence" value="ECO:0007669"/>
    <property type="project" value="TreeGrafter"/>
</dbReference>
<dbReference type="Pfam" id="PF25030">
    <property type="entry name" value="M-HEAT_ATR"/>
    <property type="match status" value="1"/>
</dbReference>
<dbReference type="InterPro" id="IPR011009">
    <property type="entry name" value="Kinase-like_dom_sf"/>
</dbReference>
<evidence type="ECO:0000256" key="5">
    <source>
        <dbReference type="ARBA" id="ARBA00022679"/>
    </source>
</evidence>
<keyword evidence="5" id="KW-0808">Transferase</keyword>
<dbReference type="EMBL" id="CAXLJL010000678">
    <property type="protein sequence ID" value="CAL5139947.1"/>
    <property type="molecule type" value="Genomic_DNA"/>
</dbReference>
<comment type="subcellular location">
    <subcellularLocation>
        <location evidence="1">Nucleus</location>
    </subcellularLocation>
</comment>
<dbReference type="Pfam" id="PF00454">
    <property type="entry name" value="PI3_PI4_kinase"/>
    <property type="match status" value="1"/>
</dbReference>
<comment type="similarity">
    <text evidence="2">Belongs to the PI3/PI4-kinase family. ATM subfamily.</text>
</comment>
<protein>
    <recommendedName>
        <fullName evidence="12">Serine/threonine-protein kinase ATR</fullName>
        <ecNumber evidence="3">2.7.11.1</ecNumber>
    </recommendedName>
</protein>
<dbReference type="InterPro" id="IPR036940">
    <property type="entry name" value="PI3/4_kinase_cat_sf"/>
</dbReference>
<keyword evidence="7" id="KW-0227">DNA damage</keyword>
<gene>
    <name evidence="17" type="ORF">CDAUBV1_LOCUS15132</name>
</gene>
<dbReference type="GO" id="GO:0000723">
    <property type="term" value="P:telomere maintenance"/>
    <property type="evidence" value="ECO:0007669"/>
    <property type="project" value="TreeGrafter"/>
</dbReference>
<dbReference type="PROSITE" id="PS50290">
    <property type="entry name" value="PI3_4_KINASE_3"/>
    <property type="match status" value="1"/>
</dbReference>
<reference evidence="17" key="1">
    <citation type="submission" date="2024-06" db="EMBL/GenBank/DDBJ databases">
        <authorList>
            <person name="Liu X."/>
            <person name="Lenzi L."/>
            <person name="Haldenby T S."/>
            <person name="Uol C."/>
        </authorList>
    </citation>
    <scope>NUCLEOTIDE SEQUENCE</scope>
</reference>
<evidence type="ECO:0000256" key="1">
    <source>
        <dbReference type="ARBA" id="ARBA00004123"/>
    </source>
</evidence>
<evidence type="ECO:0000256" key="3">
    <source>
        <dbReference type="ARBA" id="ARBA00012513"/>
    </source>
</evidence>
<dbReference type="Gene3D" id="3.30.1010.10">
    <property type="entry name" value="Phosphatidylinositol 3-kinase Catalytic Subunit, Chain A, domain 4"/>
    <property type="match status" value="1"/>
</dbReference>
<feature type="domain" description="FATC" evidence="16">
    <location>
        <begin position="2658"/>
        <end position="2690"/>
    </location>
</feature>
<name>A0AAV2TRA4_CALDB</name>
<proteinExistence type="inferred from homology"/>
<dbReference type="InterPro" id="IPR050517">
    <property type="entry name" value="DDR_Repair_Kinase"/>
</dbReference>
<dbReference type="SMART" id="SM00146">
    <property type="entry name" value="PI3Kc"/>
    <property type="match status" value="1"/>
</dbReference>
<keyword evidence="6" id="KW-0547">Nucleotide-binding</keyword>
<dbReference type="SUPFAM" id="SSF56112">
    <property type="entry name" value="Protein kinase-like (PK-like)"/>
    <property type="match status" value="1"/>
</dbReference>
<dbReference type="Pfam" id="PF08064">
    <property type="entry name" value="UME"/>
    <property type="match status" value="1"/>
</dbReference>
<evidence type="ECO:0000256" key="7">
    <source>
        <dbReference type="ARBA" id="ARBA00022763"/>
    </source>
</evidence>
<keyword evidence="9" id="KW-0067">ATP-binding</keyword>
<evidence type="ECO:0000256" key="4">
    <source>
        <dbReference type="ARBA" id="ARBA00022527"/>
    </source>
</evidence>
<dbReference type="Proteomes" id="UP001497525">
    <property type="component" value="Unassembled WGS sequence"/>
</dbReference>
<dbReference type="InterPro" id="IPR012993">
    <property type="entry name" value="UME"/>
</dbReference>
<evidence type="ECO:0000259" key="16">
    <source>
        <dbReference type="PROSITE" id="PS51190"/>
    </source>
</evidence>
<dbReference type="GO" id="GO:0005634">
    <property type="term" value="C:nucleus"/>
    <property type="evidence" value="ECO:0007669"/>
    <property type="project" value="UniProtKB-SubCell"/>
</dbReference>
<dbReference type="GO" id="GO:0004674">
    <property type="term" value="F:protein serine/threonine kinase activity"/>
    <property type="evidence" value="ECO:0007669"/>
    <property type="project" value="UniProtKB-KW"/>
</dbReference>
<keyword evidence="11" id="KW-0539">Nucleus</keyword>
<dbReference type="Pfam" id="PF02259">
    <property type="entry name" value="FAT"/>
    <property type="match status" value="1"/>
</dbReference>
<feature type="domain" description="FAT" evidence="15">
    <location>
        <begin position="1506"/>
        <end position="2207"/>
    </location>
</feature>
<keyword evidence="10" id="KW-0234">DNA repair</keyword>
<evidence type="ECO:0000313" key="17">
    <source>
        <dbReference type="EMBL" id="CAL5139947.1"/>
    </source>
</evidence>
<dbReference type="Gene3D" id="1.10.1070.11">
    <property type="entry name" value="Phosphatidylinositol 3-/4-kinase, catalytic domain"/>
    <property type="match status" value="1"/>
</dbReference>
<evidence type="ECO:0000259" key="14">
    <source>
        <dbReference type="PROSITE" id="PS50290"/>
    </source>
</evidence>
<dbReference type="InterPro" id="IPR016024">
    <property type="entry name" value="ARM-type_fold"/>
</dbReference>
<evidence type="ECO:0000256" key="12">
    <source>
        <dbReference type="ARBA" id="ARBA00024420"/>
    </source>
</evidence>
<dbReference type="InterPro" id="IPR018936">
    <property type="entry name" value="PI3/4_kinase_CS"/>
</dbReference>
<dbReference type="SMART" id="SM00802">
    <property type="entry name" value="UME"/>
    <property type="match status" value="1"/>
</dbReference>
<dbReference type="InterPro" id="IPR014009">
    <property type="entry name" value="PIK_FAT"/>
</dbReference>
<dbReference type="PANTHER" id="PTHR11139:SF69">
    <property type="entry name" value="SERINE_THREONINE-PROTEIN KINASE ATR"/>
    <property type="match status" value="1"/>
</dbReference>
<comment type="caution">
    <text evidence="17">The sequence shown here is derived from an EMBL/GenBank/DDBJ whole genome shotgun (WGS) entry which is preliminary data.</text>
</comment>
<evidence type="ECO:0000256" key="10">
    <source>
        <dbReference type="ARBA" id="ARBA00023204"/>
    </source>
</evidence>
<organism evidence="17 18">
    <name type="scientific">Calicophoron daubneyi</name>
    <name type="common">Rumen fluke</name>
    <name type="synonym">Paramphistomum daubneyi</name>
    <dbReference type="NCBI Taxonomy" id="300641"/>
    <lineage>
        <taxon>Eukaryota</taxon>
        <taxon>Metazoa</taxon>
        <taxon>Spiralia</taxon>
        <taxon>Lophotrochozoa</taxon>
        <taxon>Platyhelminthes</taxon>
        <taxon>Trematoda</taxon>
        <taxon>Digenea</taxon>
        <taxon>Plagiorchiida</taxon>
        <taxon>Pronocephalata</taxon>
        <taxon>Paramphistomoidea</taxon>
        <taxon>Paramphistomidae</taxon>
        <taxon>Calicophoron</taxon>
    </lineage>
</organism>
<evidence type="ECO:0000256" key="2">
    <source>
        <dbReference type="ARBA" id="ARBA00010769"/>
    </source>
</evidence>
<evidence type="ECO:0000256" key="13">
    <source>
        <dbReference type="SAM" id="MobiDB-lite"/>
    </source>
</evidence>
<keyword evidence="4" id="KW-0723">Serine/threonine-protein kinase</keyword>
<dbReference type="Pfam" id="PF23593">
    <property type="entry name" value="HEAT_ATR"/>
    <property type="match status" value="1"/>
</dbReference>
<dbReference type="InterPro" id="IPR000403">
    <property type="entry name" value="PI3/4_kinase_cat_dom"/>
</dbReference>
<feature type="region of interest" description="Disordered" evidence="13">
    <location>
        <begin position="2594"/>
        <end position="2618"/>
    </location>
</feature>
<keyword evidence="8" id="KW-0418">Kinase</keyword>
<evidence type="ECO:0000256" key="6">
    <source>
        <dbReference type="ARBA" id="ARBA00022741"/>
    </source>
</evidence>
<dbReference type="EC" id="2.7.11.1" evidence="3"/>
<dbReference type="SMART" id="SM01343">
    <property type="entry name" value="FATC"/>
    <property type="match status" value="1"/>
</dbReference>
<feature type="domain" description="PI3K/PI4K catalytic" evidence="14">
    <location>
        <begin position="2324"/>
        <end position="2633"/>
    </location>
</feature>
<dbReference type="InterPro" id="IPR003151">
    <property type="entry name" value="PIK-rel_kinase_FAT"/>
</dbReference>
<accession>A0AAV2TRA4</accession>
<evidence type="ECO:0000259" key="15">
    <source>
        <dbReference type="PROSITE" id="PS51189"/>
    </source>
</evidence>
<dbReference type="PROSITE" id="PS51189">
    <property type="entry name" value="FAT"/>
    <property type="match status" value="1"/>
</dbReference>
<evidence type="ECO:0000313" key="18">
    <source>
        <dbReference type="Proteomes" id="UP001497525"/>
    </source>
</evidence>
<dbReference type="PROSITE" id="PS51190">
    <property type="entry name" value="FATC"/>
    <property type="match status" value="1"/>
</dbReference>
<dbReference type="GO" id="GO:0000077">
    <property type="term" value="P:DNA damage checkpoint signaling"/>
    <property type="evidence" value="ECO:0007669"/>
    <property type="project" value="TreeGrafter"/>
</dbReference>
<evidence type="ECO:0000256" key="8">
    <source>
        <dbReference type="ARBA" id="ARBA00022777"/>
    </source>
</evidence>
<dbReference type="InterPro" id="IPR057564">
    <property type="entry name" value="HEAT_ATR"/>
</dbReference>
<dbReference type="GO" id="GO:0006281">
    <property type="term" value="P:DNA repair"/>
    <property type="evidence" value="ECO:0007669"/>
    <property type="project" value="UniProtKB-KW"/>
</dbReference>
<dbReference type="PANTHER" id="PTHR11139">
    <property type="entry name" value="ATAXIA TELANGIECTASIA MUTATED ATM -RELATED"/>
    <property type="match status" value="1"/>
</dbReference>
<dbReference type="InterPro" id="IPR056802">
    <property type="entry name" value="ATR-like_M-HEAT"/>
</dbReference>
<dbReference type="InterPro" id="IPR003152">
    <property type="entry name" value="FATC_dom"/>
</dbReference>
<sequence>MPTSSHSALSYSISQRALEAVFHGVSTLYISSSSSCAGSSVLPYLLNSVSLSLLALSDWFEGRLAHLKDETLAEEYSGLEQVIIRCLTWLANERSRTVGREDSIGNAELYSRDRMSLLSMCDEILQSSWILDCGHNSLRRATLIYLLLNISVPSVYSDLDELPFAKSLLDSSFGDSMNESLEPSIFYQNYSFYDVETTELKLDSFLGAYMRSSSQSLWRNCLHSSLDSNLSGAPALKLAAVWIRSARFWGGINILAESHSEIRSELVEPAVQAIKHVVLFIRKPDDLPDSAVESKAVRDELFSVYGGLRLIGNCLVLLKGLSQENVLGETLLSSIFGWLEDYSKQIKSRCQSLRGLVVRLACVLSVWCCKTNAVSADRIQTLLNPLAVPLFREADEYSKFWIQPLIENLRPNSPDSDFYLTFTRGLLRELMSGVCNAPFSRHCALLVADLSARVVCMQSACASESASLYCPGGAYRASPENIADEAEETDRTRDYSFSEYFVLLNLLLETRNLDSLFEVAVDVATHFSCHVTWETITPDKLENFFTLIQSNLPHFPPPLVGKIYGNVASRLSGNNIGKWLPIHAKLMNILAVPPKHGPSSSLDLIILHEYSILQLGSLANCLAKHYGDLLSVRPDRALPGEYKDRRTSSEDAATSSVPSCLADALIVVVASLCRTALTYQYAHALFGSVYVQIQKVIKSVRMKSAHVVRLCRDKLAQVLADYMDQAVTPAIENLSRLFQLNKITLFKELISPLFIALVIRGNQESHLLIRKLVAEVPYIRTNQDYINKIVQLCVLPDALVYIFTRTSDDECEAHLAFLQTHLSMPIERIARLNDVSRLMHQFVLHLFPYRVGACLGLHWVSSRVLLPRDSPATPPTRGSAKSPASADFLGHYVCGILAFFDSTLLDDDTMLEQRWIALRSLAVFIQLIGSRHVTRMRAKFMATLKICLRYKAPPFSKVVIKVWRSFIRILEPDALKELLPDLGATLVGLLPCGCDQVADLFDYLFLKKRDELGDRLSCLFFLPRVPKLLTCQQILDDVCSWRSFSVIDNSALPEAQIRALLSAWLSALRHSSRSVRRLGLTSELSSAAIDRGASFRTSRLWGLTSLLQNPAPSFVPGYCQWKQGSNIGSTLSGGNTELDGDKTLLLTDLISALLEGLARDTDEKMRLLYAQWIGYLGSIDPSRVCSPSSCARSSDIQSVYVHDRKFSSFVLCELAKIYLRAASPKQLDSTALAIQELLKFFSITEEVRHLATSNSLSATNVPVDGNKNSSEQSSGMPYLCGKELWTSFPEHLWDLFAPLVTSRYVVEAFTDWTTVQSPLITRRPDLTFESWVRLWAGSLCARITNQHAFRIFQFCEPVVKTDAGFARWILEHAALQVLIDNAKHGIELLQMEILAVLKIVAEAQDVSTGDHTMTDDLLLTTSLHESVSSEPQSPDRVPWKPWFSLSVQAVFGLLDHLRRWVREHQRAKQPAKQSLVQNQVTLQRDDIPSDVVKRVSDFLSTIPNLLQAKASLRCGGLARALLHWELAYGEDVVAQRSAYATGAAFIRPASDQPVADFRLPTGAHMSASHPDFVHEAVGSQGLKALDGLLDTYAPLRDSDGLAGVLAVSQLISDRPQSLNSKQAVPNALARSSFTQLSSTLRALELENEGQLEMAGAAYEHNLASLEDDSSKAAEAKRLLLYAGLFRCELSDPARLHGLVERAGALIRQDHISTPSFAPTSAWTRRLNAYRTEAAWRLSSWSSLRETANLDVGPASWSVDLGKLFLAIRDKHNSECSGIMKRLRLNQMSELSAAALEGPGGYARAYETIVRLSSLADVELIASFGDLVHRYLNAGELGSSAGDDPGSSSVDLQAHLESILNVLEERVKLSQPTFHTLEPCLAIQHAALQLVSLELQSLAESSSKKNATLNTLLDRIHRALGENWLRRASLTRKFGQFMAAYTCILRAESFGIPDALVEHAKLLWQADKREAAQAFLDKGIPDVYGSVLLNSTGKRTGDSSSTCLSESVRSPSSETTSAQQALLLRARYCEETNRFDFDTTRRLYQEVCDMGKGCEEAHFRLARFVEKAESMAKSTKQRDELIKMALVHYGLALSYGSQFIYQSMPRLLSLWLDYGTEFARSNDAVKMRHTSNKRAASDQQTFQEIQEIMRQNIEKIPPYQYYTALGQLLSRVCHEVPSVITTLIDLVVRIFEAYPLQTIWFLIPLHDSAIRQRRDRCQQIFNSVKSRKPKLSKFITDSITLCNHLRTICGLFMEADRRELRSFSLCQTMRPLTRLVESSDFSRILIPIHRQLVPNLLPARSHYECVQKHCPFGTSVDNLVCLARMEDSVDILGSQTRPKKMTWIGSDGKRYIIVAKPNDDLRKDSRLMELNGIINKFLIKNPETRRRALQIRTYAVIPLSEKGGLIEWVSNTEPFRAIITRLYNESGRPINWTNMSRVAPLQDDPLPVKRDKYLNQWLPMFPLVFYRWFLDTFTNPTAWYSAREFYARTCAVMSMVGYVLGLGDRHTENILLDSTTGGVVHVDFSCVFNNGLTLPWPERVPFRLTRNMVHAMGPTGYEGIFRRSAEAVMRLLRHEIDPLLAVFRPLYFDALVEQGGNTRGPGTGSDNASRCRRTGSDDASTALHDITERVARAAAEKLKGMEDRLNGKITEHDSLSQILPMSAEGQVDALIKEATDVDQLCQMYKGWMPFL</sequence>
<dbReference type="Pfam" id="PF02260">
    <property type="entry name" value="FATC"/>
    <property type="match status" value="1"/>
</dbReference>
<dbReference type="PROSITE" id="PS00916">
    <property type="entry name" value="PI3_4_KINASE_2"/>
    <property type="match status" value="1"/>
</dbReference>
<dbReference type="GO" id="GO:0005524">
    <property type="term" value="F:ATP binding"/>
    <property type="evidence" value="ECO:0007669"/>
    <property type="project" value="UniProtKB-KW"/>
</dbReference>
<evidence type="ECO:0000256" key="9">
    <source>
        <dbReference type="ARBA" id="ARBA00022840"/>
    </source>
</evidence>